<evidence type="ECO:0000313" key="1">
    <source>
        <dbReference type="EMBL" id="SPF41908.1"/>
    </source>
</evidence>
<organism evidence="1 2">
    <name type="scientific">Candidatus Sulfotelmatobacter kueseliae</name>
    <dbReference type="NCBI Taxonomy" id="2042962"/>
    <lineage>
        <taxon>Bacteria</taxon>
        <taxon>Pseudomonadati</taxon>
        <taxon>Acidobacteriota</taxon>
        <taxon>Terriglobia</taxon>
        <taxon>Terriglobales</taxon>
        <taxon>Candidatus Korobacteraceae</taxon>
        <taxon>Candidatus Sulfotelmatobacter</taxon>
    </lineage>
</organism>
<dbReference type="EMBL" id="OMOD01000134">
    <property type="protein sequence ID" value="SPF41908.1"/>
    <property type="molecule type" value="Genomic_DNA"/>
</dbReference>
<evidence type="ECO:0000313" key="2">
    <source>
        <dbReference type="Proteomes" id="UP000238701"/>
    </source>
</evidence>
<sequence length="71" mass="8368">MSRRLVWLEQPRFRGFGCSECAWRFEPSGAPKGTSFDEMMRNFELQRDKEFASHVCADYPRAMSTRSKNDE</sequence>
<accession>A0A2U3KQG1</accession>
<dbReference type="Proteomes" id="UP000238701">
    <property type="component" value="Unassembled WGS sequence"/>
</dbReference>
<gene>
    <name evidence="1" type="ORF">SBA1_400053</name>
</gene>
<protein>
    <submittedName>
        <fullName evidence="1">Uncharacterized protein</fullName>
    </submittedName>
</protein>
<name>A0A2U3KQG1_9BACT</name>
<proteinExistence type="predicted"/>
<reference evidence="2" key="1">
    <citation type="submission" date="2018-02" db="EMBL/GenBank/DDBJ databases">
        <authorList>
            <person name="Hausmann B."/>
        </authorList>
    </citation>
    <scope>NUCLEOTIDE SEQUENCE [LARGE SCALE GENOMIC DNA]</scope>
    <source>
        <strain evidence="2">Peat soil MAG SbA1</strain>
    </source>
</reference>
<dbReference type="AlphaFoldDB" id="A0A2U3KQG1"/>